<proteinExistence type="predicted"/>
<name>A0A0K2TU22_LEPSM</name>
<dbReference type="AlphaFoldDB" id="A0A0K2TU22"/>
<organism evidence="1">
    <name type="scientific">Lepeophtheirus salmonis</name>
    <name type="common">Salmon louse</name>
    <name type="synonym">Caligus salmonis</name>
    <dbReference type="NCBI Taxonomy" id="72036"/>
    <lineage>
        <taxon>Eukaryota</taxon>
        <taxon>Metazoa</taxon>
        <taxon>Ecdysozoa</taxon>
        <taxon>Arthropoda</taxon>
        <taxon>Crustacea</taxon>
        <taxon>Multicrustacea</taxon>
        <taxon>Hexanauplia</taxon>
        <taxon>Copepoda</taxon>
        <taxon>Siphonostomatoida</taxon>
        <taxon>Caligidae</taxon>
        <taxon>Lepeophtheirus</taxon>
    </lineage>
</organism>
<reference evidence="1" key="1">
    <citation type="submission" date="2014-05" db="EMBL/GenBank/DDBJ databases">
        <authorList>
            <person name="Chronopoulou M."/>
        </authorList>
    </citation>
    <scope>NUCLEOTIDE SEQUENCE</scope>
    <source>
        <tissue evidence="1">Whole organism</tissue>
    </source>
</reference>
<evidence type="ECO:0000313" key="1">
    <source>
        <dbReference type="EMBL" id="CDW29177.1"/>
    </source>
</evidence>
<sequence length="23" mass="2713">MLKVANRFFTIFGFTLGYGRNIF</sequence>
<accession>A0A0K2TU22</accession>
<dbReference type="EMBL" id="HACA01011816">
    <property type="protein sequence ID" value="CDW29177.1"/>
    <property type="molecule type" value="Transcribed_RNA"/>
</dbReference>
<protein>
    <submittedName>
        <fullName evidence="1">Uncharacterized protein</fullName>
    </submittedName>
</protein>